<dbReference type="OrthoDB" id="6752799at2759"/>
<reference evidence="10 11" key="1">
    <citation type="journal article" date="2015" name="Genome Biol. Evol.">
        <title>Phylogenomic analyses indicate that early fungi evolved digesting cell walls of algal ancestors of land plants.</title>
        <authorList>
            <person name="Chang Y."/>
            <person name="Wang S."/>
            <person name="Sekimoto S."/>
            <person name="Aerts A.L."/>
            <person name="Choi C."/>
            <person name="Clum A."/>
            <person name="LaButti K.M."/>
            <person name="Lindquist E.A."/>
            <person name="Yee Ngan C."/>
            <person name="Ohm R.A."/>
            <person name="Salamov A.A."/>
            <person name="Grigoriev I.V."/>
            <person name="Spatafora J.W."/>
            <person name="Berbee M.L."/>
        </authorList>
    </citation>
    <scope>NUCLEOTIDE SEQUENCE [LARGE SCALE GENOMIC DNA]</scope>
    <source>
        <strain evidence="10 11">NRRL 28638</strain>
    </source>
</reference>
<name>A0A137P0S2_CONC2</name>
<dbReference type="PRINTS" id="PR00799">
    <property type="entry name" value="TRANSAMINASE"/>
</dbReference>
<evidence type="ECO:0000256" key="3">
    <source>
        <dbReference type="ARBA" id="ARBA00011738"/>
    </source>
</evidence>
<dbReference type="SUPFAM" id="SSF53383">
    <property type="entry name" value="PLP-dependent transferases"/>
    <property type="match status" value="1"/>
</dbReference>
<evidence type="ECO:0000256" key="2">
    <source>
        <dbReference type="ARBA" id="ARBA00007441"/>
    </source>
</evidence>
<dbReference type="GO" id="GO:0006532">
    <property type="term" value="P:aspartate biosynthetic process"/>
    <property type="evidence" value="ECO:0007669"/>
    <property type="project" value="TreeGrafter"/>
</dbReference>
<protein>
    <recommendedName>
        <fullName evidence="4">aspartate transaminase</fullName>
        <ecNumber evidence="4">2.6.1.1</ecNumber>
    </recommendedName>
    <alternativeName>
        <fullName evidence="8">Transaminase A</fullName>
    </alternativeName>
</protein>
<dbReference type="NCBIfam" id="NF006719">
    <property type="entry name" value="PRK09257.1"/>
    <property type="match status" value="1"/>
</dbReference>
<dbReference type="EC" id="2.6.1.1" evidence="4"/>
<evidence type="ECO:0000256" key="1">
    <source>
        <dbReference type="ARBA" id="ARBA00001933"/>
    </source>
</evidence>
<keyword evidence="5 10" id="KW-0032">Aminotransferase</keyword>
<dbReference type="FunFam" id="3.40.640.10:FF:000064">
    <property type="entry name" value="Aspartate aminotransferase"/>
    <property type="match status" value="1"/>
</dbReference>
<dbReference type="InterPro" id="IPR015424">
    <property type="entry name" value="PyrdxlP-dep_Trfase"/>
</dbReference>
<gene>
    <name evidence="10" type="ORF">CONCODRAFT_60125</name>
</gene>
<dbReference type="Pfam" id="PF00155">
    <property type="entry name" value="Aminotran_1_2"/>
    <property type="match status" value="1"/>
</dbReference>
<dbReference type="STRING" id="796925.A0A137P0S2"/>
<keyword evidence="6 10" id="KW-0808">Transferase</keyword>
<dbReference type="GO" id="GO:0030170">
    <property type="term" value="F:pyridoxal phosphate binding"/>
    <property type="evidence" value="ECO:0007669"/>
    <property type="project" value="InterPro"/>
</dbReference>
<evidence type="ECO:0000259" key="9">
    <source>
        <dbReference type="Pfam" id="PF00155"/>
    </source>
</evidence>
<dbReference type="InterPro" id="IPR004839">
    <property type="entry name" value="Aminotransferase_I/II_large"/>
</dbReference>
<dbReference type="InterPro" id="IPR000796">
    <property type="entry name" value="Asp_trans"/>
</dbReference>
<dbReference type="Proteomes" id="UP000070444">
    <property type="component" value="Unassembled WGS sequence"/>
</dbReference>
<dbReference type="EMBL" id="KQ964569">
    <property type="protein sequence ID" value="KXN68602.1"/>
    <property type="molecule type" value="Genomic_DNA"/>
</dbReference>
<dbReference type="PANTHER" id="PTHR11879:SF55">
    <property type="entry name" value="GLUTAMATE OXALOACETATE TRANSAMINASE 1, ISOFORM B"/>
    <property type="match status" value="1"/>
</dbReference>
<dbReference type="Gene3D" id="3.40.640.10">
    <property type="entry name" value="Type I PLP-dependent aspartate aminotransferase-like (Major domain)"/>
    <property type="match status" value="1"/>
</dbReference>
<dbReference type="InterPro" id="IPR015422">
    <property type="entry name" value="PyrdxlP-dep_Trfase_small"/>
</dbReference>
<dbReference type="GO" id="GO:0005829">
    <property type="term" value="C:cytosol"/>
    <property type="evidence" value="ECO:0007669"/>
    <property type="project" value="TreeGrafter"/>
</dbReference>
<comment type="cofactor">
    <cofactor evidence="1">
        <name>pyridoxal 5'-phosphate</name>
        <dbReference type="ChEBI" id="CHEBI:597326"/>
    </cofactor>
</comment>
<dbReference type="Gene3D" id="3.90.1150.10">
    <property type="entry name" value="Aspartate Aminotransferase, domain 1"/>
    <property type="match status" value="1"/>
</dbReference>
<evidence type="ECO:0000256" key="4">
    <source>
        <dbReference type="ARBA" id="ARBA00012753"/>
    </source>
</evidence>
<comment type="subunit">
    <text evidence="3">Homodimer.</text>
</comment>
<evidence type="ECO:0000313" key="11">
    <source>
        <dbReference type="Proteomes" id="UP000070444"/>
    </source>
</evidence>
<dbReference type="FunFam" id="3.90.1150.10:FF:000001">
    <property type="entry name" value="Aspartate aminotransferase"/>
    <property type="match status" value="1"/>
</dbReference>
<keyword evidence="7" id="KW-0663">Pyridoxal phosphate</keyword>
<comment type="similarity">
    <text evidence="2">Belongs to the class-I pyridoxal-phosphate-dependent aminotransferase family.</text>
</comment>
<accession>A0A137P0S2</accession>
<evidence type="ECO:0000256" key="7">
    <source>
        <dbReference type="ARBA" id="ARBA00022898"/>
    </source>
</evidence>
<sequence length="412" mass="45752">MSQSTSKFNDVPLAPPDAIFHLMNAYKTDPADFKVDLSVGAYRTDEGKPWVLPVVEKAEKRMLEDPSNNHEYLGIEGLASFNAAAVKLLFGEESKALKEQRTITIQTISGTGANSLFAQFMATLPKTPILVSKPTWGNHHSIFKTAGFEIIDYPYFDAKTKGLAIDGMLSTIQNAPNGSIVLLHACAHNPTGVDPSQDQWKQIADLIEKKGHLPFFDCAYQGFASGDLERDAWALRYFESRGFEFFVAQSFAKNFGLYGERCGALTFVSKNKENLPNVLSQLKRITRATISNPPRHGAQVVSLVLNDPQLKQEWFDNLKTMANRINSLRTQLFDHLTKLGTPGTWNHIVDQIGMFSFTGLNAQHAKLLKEKYHIYLSDNGRISMAGLNSKNVEYFAKAIDDAVRSVPASSSL</sequence>
<dbReference type="PANTHER" id="PTHR11879">
    <property type="entry name" value="ASPARTATE AMINOTRANSFERASE"/>
    <property type="match status" value="1"/>
</dbReference>
<evidence type="ECO:0000313" key="10">
    <source>
        <dbReference type="EMBL" id="KXN68602.1"/>
    </source>
</evidence>
<dbReference type="CDD" id="cd00609">
    <property type="entry name" value="AAT_like"/>
    <property type="match status" value="1"/>
</dbReference>
<dbReference type="InterPro" id="IPR015421">
    <property type="entry name" value="PyrdxlP-dep_Trfase_major"/>
</dbReference>
<proteinExistence type="inferred from homology"/>
<evidence type="ECO:0000256" key="5">
    <source>
        <dbReference type="ARBA" id="ARBA00022576"/>
    </source>
</evidence>
<dbReference type="OMA" id="GTWTHIT"/>
<dbReference type="GO" id="GO:0004069">
    <property type="term" value="F:L-aspartate:2-oxoglutarate aminotransferase activity"/>
    <property type="evidence" value="ECO:0007669"/>
    <property type="project" value="UniProtKB-EC"/>
</dbReference>
<evidence type="ECO:0000256" key="8">
    <source>
        <dbReference type="ARBA" id="ARBA00030923"/>
    </source>
</evidence>
<dbReference type="AlphaFoldDB" id="A0A137P0S2"/>
<evidence type="ECO:0000256" key="6">
    <source>
        <dbReference type="ARBA" id="ARBA00022679"/>
    </source>
</evidence>
<feature type="domain" description="Aminotransferase class I/classII large" evidence="9">
    <location>
        <begin position="34"/>
        <end position="399"/>
    </location>
</feature>
<organism evidence="10 11">
    <name type="scientific">Conidiobolus coronatus (strain ATCC 28846 / CBS 209.66 / NRRL 28638)</name>
    <name type="common">Delacroixia coronata</name>
    <dbReference type="NCBI Taxonomy" id="796925"/>
    <lineage>
        <taxon>Eukaryota</taxon>
        <taxon>Fungi</taxon>
        <taxon>Fungi incertae sedis</taxon>
        <taxon>Zoopagomycota</taxon>
        <taxon>Entomophthoromycotina</taxon>
        <taxon>Entomophthoromycetes</taxon>
        <taxon>Entomophthorales</taxon>
        <taxon>Ancylistaceae</taxon>
        <taxon>Conidiobolus</taxon>
    </lineage>
</organism>
<keyword evidence="11" id="KW-1185">Reference proteome</keyword>